<dbReference type="EMBL" id="CP104694">
    <property type="protein sequence ID" value="UXI68824.1"/>
    <property type="molecule type" value="Genomic_DNA"/>
</dbReference>
<gene>
    <name evidence="2" type="ORF">N4264_03985</name>
</gene>
<dbReference type="Proteomes" id="UP001064632">
    <property type="component" value="Chromosome"/>
</dbReference>
<protein>
    <submittedName>
        <fullName evidence="2">Uncharacterized protein</fullName>
    </submittedName>
</protein>
<proteinExistence type="predicted"/>
<keyword evidence="1" id="KW-0732">Signal</keyword>
<name>A0ABY6BFM2_9GAMM</name>
<feature type="chain" id="PRO_5045228940" evidence="1">
    <location>
        <begin position="26"/>
        <end position="170"/>
    </location>
</feature>
<evidence type="ECO:0000313" key="2">
    <source>
        <dbReference type="EMBL" id="UXI68824.1"/>
    </source>
</evidence>
<evidence type="ECO:0000256" key="1">
    <source>
        <dbReference type="SAM" id="SignalP"/>
    </source>
</evidence>
<evidence type="ECO:0000313" key="3">
    <source>
        <dbReference type="Proteomes" id="UP001064632"/>
    </source>
</evidence>
<keyword evidence="3" id="KW-1185">Reference proteome</keyword>
<reference evidence="2" key="1">
    <citation type="submission" date="2022-09" db="EMBL/GenBank/DDBJ databases">
        <title>Tahibacter sp. nov., isolated from a fresh water.</title>
        <authorList>
            <person name="Baek J.H."/>
            <person name="Lee J.K."/>
            <person name="Kim J.M."/>
            <person name="Jeon C.O."/>
        </authorList>
    </citation>
    <scope>NUCLEOTIDE SEQUENCE</scope>
    <source>
        <strain evidence="2">W38</strain>
    </source>
</reference>
<feature type="signal peptide" evidence="1">
    <location>
        <begin position="1"/>
        <end position="25"/>
    </location>
</feature>
<dbReference type="RefSeq" id="WP_261695783.1">
    <property type="nucleotide sequence ID" value="NZ_CP104694.1"/>
</dbReference>
<sequence length="170" mass="17840">MKLPMPDSAAITLVALLAFAPAAWSQDSADAAPHSRCRVIHAELVESSSTTGCLPPATSCFLGVVDGNHGLRGVTHFAADSARAGPPTSPDFISYSGLFHYTTARGTLRTRETGVTNPGSGQPQSGAVTAYQQLEEGTGDYAGYTGYFFVSGRRVDDVITTRVTGELCRP</sequence>
<accession>A0ABY6BFM2</accession>
<organism evidence="2 3">
    <name type="scientific">Tahibacter amnicola</name>
    <dbReference type="NCBI Taxonomy" id="2976241"/>
    <lineage>
        <taxon>Bacteria</taxon>
        <taxon>Pseudomonadati</taxon>
        <taxon>Pseudomonadota</taxon>
        <taxon>Gammaproteobacteria</taxon>
        <taxon>Lysobacterales</taxon>
        <taxon>Rhodanobacteraceae</taxon>
        <taxon>Tahibacter</taxon>
    </lineage>
</organism>